<dbReference type="Proteomes" id="UP000241222">
    <property type="component" value="Unassembled WGS sequence"/>
</dbReference>
<dbReference type="RefSeq" id="WP_107350951.1">
    <property type="nucleotide sequence ID" value="NZ_PYMH01000013.1"/>
</dbReference>
<gene>
    <name evidence="1" type="ORF">C9I99_21795</name>
</gene>
<organism evidence="1 2">
    <name type="scientific">Photobacterium lutimaris</name>
    <dbReference type="NCBI Taxonomy" id="388278"/>
    <lineage>
        <taxon>Bacteria</taxon>
        <taxon>Pseudomonadati</taxon>
        <taxon>Pseudomonadota</taxon>
        <taxon>Gammaproteobacteria</taxon>
        <taxon>Vibrionales</taxon>
        <taxon>Vibrionaceae</taxon>
        <taxon>Photobacterium</taxon>
    </lineage>
</organism>
<evidence type="ECO:0000313" key="1">
    <source>
        <dbReference type="EMBL" id="PSU31821.1"/>
    </source>
</evidence>
<comment type="caution">
    <text evidence="1">The sequence shown here is derived from an EMBL/GenBank/DDBJ whole genome shotgun (WGS) entry which is preliminary data.</text>
</comment>
<dbReference type="AlphaFoldDB" id="A0A2T3IU01"/>
<dbReference type="EMBL" id="PYMH01000013">
    <property type="protein sequence ID" value="PSU31821.1"/>
    <property type="molecule type" value="Genomic_DNA"/>
</dbReference>
<sequence length="177" mass="20952">MTVQLDFAADMKLSVGGAFPILRRKASPTRRTKAKLLPCESLLPLLYPDEFNELVIDEIKSNSGEQFIHWVVNDIKQLQWLLVVDMNDSILSLKTSLRKMEEVLEWIIRPNQHKDNFTFYVCMKELYGLEYREALDRVTDMIETKLYSLRQWRRKHNQTEPKPVEILLKKFLRKLGL</sequence>
<name>A0A2T3IU01_9GAMM</name>
<accession>A0A2T3IU01</accession>
<evidence type="ECO:0000313" key="2">
    <source>
        <dbReference type="Proteomes" id="UP000241222"/>
    </source>
</evidence>
<proteinExistence type="predicted"/>
<protein>
    <submittedName>
        <fullName evidence="1">Uncharacterized protein</fullName>
    </submittedName>
</protein>
<keyword evidence="2" id="KW-1185">Reference proteome</keyword>
<reference evidence="1 2" key="1">
    <citation type="submission" date="2018-03" db="EMBL/GenBank/DDBJ databases">
        <title>Whole genome sequencing of Histamine producing bacteria.</title>
        <authorList>
            <person name="Butler K."/>
        </authorList>
    </citation>
    <scope>NUCLEOTIDE SEQUENCE [LARGE SCALE GENOMIC DNA]</scope>
    <source>
        <strain evidence="1 2">JCM 13586</strain>
    </source>
</reference>